<organism evidence="1 2">
    <name type="scientific">Malus baccata</name>
    <name type="common">Siberian crab apple</name>
    <name type="synonym">Pyrus baccata</name>
    <dbReference type="NCBI Taxonomy" id="106549"/>
    <lineage>
        <taxon>Eukaryota</taxon>
        <taxon>Viridiplantae</taxon>
        <taxon>Streptophyta</taxon>
        <taxon>Embryophyta</taxon>
        <taxon>Tracheophyta</taxon>
        <taxon>Spermatophyta</taxon>
        <taxon>Magnoliopsida</taxon>
        <taxon>eudicotyledons</taxon>
        <taxon>Gunneridae</taxon>
        <taxon>Pentapetalae</taxon>
        <taxon>rosids</taxon>
        <taxon>fabids</taxon>
        <taxon>Rosales</taxon>
        <taxon>Rosaceae</taxon>
        <taxon>Amygdaloideae</taxon>
        <taxon>Maleae</taxon>
        <taxon>Malus</taxon>
    </lineage>
</organism>
<evidence type="ECO:0000313" key="2">
    <source>
        <dbReference type="Proteomes" id="UP000315295"/>
    </source>
</evidence>
<gene>
    <name evidence="1" type="ORF">C1H46_037664</name>
</gene>
<protein>
    <submittedName>
        <fullName evidence="1">Uncharacterized protein</fullName>
    </submittedName>
</protein>
<dbReference type="AlphaFoldDB" id="A0A540KS15"/>
<proteinExistence type="predicted"/>
<sequence length="113" mass="13074">MAAAKWRYSDSRQPPPLAMNLAKVNAGFGDSRSERGQKPAARVASSYISYQHICRTLYVQIASKKRLKKTKSSKRTKKLRHQILRHLFRCRLLQYKAQPSQTISIYFHHKATS</sequence>
<name>A0A540KS15_MALBA</name>
<evidence type="ECO:0000313" key="1">
    <source>
        <dbReference type="EMBL" id="TQD76802.1"/>
    </source>
</evidence>
<dbReference type="Proteomes" id="UP000315295">
    <property type="component" value="Unassembled WGS sequence"/>
</dbReference>
<reference evidence="1 2" key="1">
    <citation type="journal article" date="2019" name="G3 (Bethesda)">
        <title>Sequencing of a Wild Apple (Malus baccata) Genome Unravels the Differences Between Cultivated and Wild Apple Species Regarding Disease Resistance and Cold Tolerance.</title>
        <authorList>
            <person name="Chen X."/>
        </authorList>
    </citation>
    <scope>NUCLEOTIDE SEQUENCE [LARGE SCALE GENOMIC DNA]</scope>
    <source>
        <strain evidence="2">cv. Shandingzi</strain>
        <tissue evidence="1">Leaves</tissue>
    </source>
</reference>
<comment type="caution">
    <text evidence="1">The sequence shown here is derived from an EMBL/GenBank/DDBJ whole genome shotgun (WGS) entry which is preliminary data.</text>
</comment>
<dbReference type="EMBL" id="VIEB01001012">
    <property type="protein sequence ID" value="TQD76802.1"/>
    <property type="molecule type" value="Genomic_DNA"/>
</dbReference>
<keyword evidence="2" id="KW-1185">Reference proteome</keyword>
<accession>A0A540KS15</accession>